<dbReference type="Pfam" id="PF00085">
    <property type="entry name" value="Thioredoxin"/>
    <property type="match status" value="1"/>
</dbReference>
<evidence type="ECO:0000256" key="2">
    <source>
        <dbReference type="ARBA" id="ARBA00023157"/>
    </source>
</evidence>
<reference evidence="5 6" key="1">
    <citation type="journal article" date="2018" name="New Phytol.">
        <title>Comparative genomics and transcriptomics depict ericoid mycorrhizal fungi as versatile saprotrophs and plant mutualists.</title>
        <authorList>
            <person name="Martino E."/>
            <person name="Morin E."/>
            <person name="Grelet G.A."/>
            <person name="Kuo A."/>
            <person name="Kohler A."/>
            <person name="Daghino S."/>
            <person name="Barry K.W."/>
            <person name="Cichocki N."/>
            <person name="Clum A."/>
            <person name="Dockter R.B."/>
            <person name="Hainaut M."/>
            <person name="Kuo R.C."/>
            <person name="LaButti K."/>
            <person name="Lindahl B.D."/>
            <person name="Lindquist E.A."/>
            <person name="Lipzen A."/>
            <person name="Khouja H.R."/>
            <person name="Magnuson J."/>
            <person name="Murat C."/>
            <person name="Ohm R.A."/>
            <person name="Singer S.W."/>
            <person name="Spatafora J.W."/>
            <person name="Wang M."/>
            <person name="Veneault-Fourrey C."/>
            <person name="Henrissat B."/>
            <person name="Grigoriev I.V."/>
            <person name="Martin F.M."/>
            <person name="Perotto S."/>
        </authorList>
    </citation>
    <scope>NUCLEOTIDE SEQUENCE [LARGE SCALE GENOMIC DNA]</scope>
    <source>
        <strain evidence="5 6">ATCC 22711</strain>
    </source>
</reference>
<sequence length="212" mass="22286">MSPTINVSSSVEFSRLLSSSTIVVTDFYADWCGPCKVISPTFESLSAKHSKPNKITFTKVNVDNQQAIAQKYGIRAMPTFLIFRSGSVIETIKGADSHKLTSAVENAVKLAGAAATPLYSTPGRTLGGAPSVSQPLDIHTVFDAIITFFGLYFTSLFSLDAYAAAENSPFNKNRPDQSAGSAPTSAGKTAAGKTAPQSGRRLGTIADIAGDN</sequence>
<evidence type="ECO:0000313" key="5">
    <source>
        <dbReference type="EMBL" id="PSS12500.1"/>
    </source>
</evidence>
<feature type="region of interest" description="Disordered" evidence="3">
    <location>
        <begin position="172"/>
        <end position="212"/>
    </location>
</feature>
<dbReference type="InterPro" id="IPR013766">
    <property type="entry name" value="Thioredoxin_domain"/>
</dbReference>
<protein>
    <recommendedName>
        <fullName evidence="4">Thioredoxin domain-containing protein</fullName>
    </recommendedName>
</protein>
<gene>
    <name evidence="5" type="ORF">M430DRAFT_107503</name>
</gene>
<dbReference type="Proteomes" id="UP000241818">
    <property type="component" value="Unassembled WGS sequence"/>
</dbReference>
<proteinExistence type="inferred from homology"/>
<feature type="compositionally biased region" description="Low complexity" evidence="3">
    <location>
        <begin position="178"/>
        <end position="196"/>
    </location>
</feature>
<dbReference type="CDD" id="cd02947">
    <property type="entry name" value="TRX_family"/>
    <property type="match status" value="1"/>
</dbReference>
<dbReference type="InterPro" id="IPR036249">
    <property type="entry name" value="Thioredoxin-like_sf"/>
</dbReference>
<keyword evidence="6" id="KW-1185">Reference proteome</keyword>
<dbReference type="InterPro" id="IPR017937">
    <property type="entry name" value="Thioredoxin_CS"/>
</dbReference>
<evidence type="ECO:0000256" key="3">
    <source>
        <dbReference type="SAM" id="MobiDB-lite"/>
    </source>
</evidence>
<organism evidence="5 6">
    <name type="scientific">Amorphotheca resinae ATCC 22711</name>
    <dbReference type="NCBI Taxonomy" id="857342"/>
    <lineage>
        <taxon>Eukaryota</taxon>
        <taxon>Fungi</taxon>
        <taxon>Dikarya</taxon>
        <taxon>Ascomycota</taxon>
        <taxon>Pezizomycotina</taxon>
        <taxon>Leotiomycetes</taxon>
        <taxon>Helotiales</taxon>
        <taxon>Amorphothecaceae</taxon>
        <taxon>Amorphotheca</taxon>
    </lineage>
</organism>
<dbReference type="PROSITE" id="PS00194">
    <property type="entry name" value="THIOREDOXIN_1"/>
    <property type="match status" value="1"/>
</dbReference>
<accession>A0A2T3AV02</accession>
<dbReference type="PROSITE" id="PS51352">
    <property type="entry name" value="THIOREDOXIN_2"/>
    <property type="match status" value="1"/>
</dbReference>
<keyword evidence="2" id="KW-1015">Disulfide bond</keyword>
<name>A0A2T3AV02_AMORE</name>
<feature type="domain" description="Thioredoxin" evidence="4">
    <location>
        <begin position="1"/>
        <end position="109"/>
    </location>
</feature>
<dbReference type="PRINTS" id="PR00421">
    <property type="entry name" value="THIOREDOXIN"/>
</dbReference>
<evidence type="ECO:0000256" key="1">
    <source>
        <dbReference type="ARBA" id="ARBA00008987"/>
    </source>
</evidence>
<dbReference type="EMBL" id="KZ679015">
    <property type="protein sequence ID" value="PSS12500.1"/>
    <property type="molecule type" value="Genomic_DNA"/>
</dbReference>
<dbReference type="InParanoid" id="A0A2T3AV02"/>
<evidence type="ECO:0000259" key="4">
    <source>
        <dbReference type="PROSITE" id="PS51352"/>
    </source>
</evidence>
<dbReference type="PANTHER" id="PTHR46115">
    <property type="entry name" value="THIOREDOXIN-LIKE PROTEIN 1"/>
    <property type="match status" value="1"/>
</dbReference>
<dbReference type="GeneID" id="36569241"/>
<dbReference type="RefSeq" id="XP_024718498.1">
    <property type="nucleotide sequence ID" value="XM_024861160.1"/>
</dbReference>
<dbReference type="STRING" id="857342.A0A2T3AV02"/>
<dbReference type="Gene3D" id="3.40.30.10">
    <property type="entry name" value="Glutaredoxin"/>
    <property type="match status" value="1"/>
</dbReference>
<dbReference type="OrthoDB" id="2121326at2759"/>
<comment type="similarity">
    <text evidence="1">Belongs to the thioredoxin family.</text>
</comment>
<dbReference type="SUPFAM" id="SSF52833">
    <property type="entry name" value="Thioredoxin-like"/>
    <property type="match status" value="1"/>
</dbReference>
<evidence type="ECO:0000313" key="6">
    <source>
        <dbReference type="Proteomes" id="UP000241818"/>
    </source>
</evidence>
<dbReference type="AlphaFoldDB" id="A0A2T3AV02"/>